<dbReference type="EMBL" id="OU963896">
    <property type="protein sequence ID" value="CAH0404837.1"/>
    <property type="molecule type" value="Genomic_DNA"/>
</dbReference>
<protein>
    <submittedName>
        <fullName evidence="1">Uncharacterized protein</fullName>
    </submittedName>
</protein>
<keyword evidence="2" id="KW-1185">Reference proteome</keyword>
<reference evidence="1" key="1">
    <citation type="submission" date="2021-12" db="EMBL/GenBank/DDBJ databases">
        <authorList>
            <person name="King R."/>
        </authorList>
    </citation>
    <scope>NUCLEOTIDE SEQUENCE</scope>
</reference>
<name>A0ABN8B605_CHISP</name>
<organism evidence="1 2">
    <name type="scientific">Chilo suppressalis</name>
    <name type="common">Asiatic rice borer moth</name>
    <dbReference type="NCBI Taxonomy" id="168631"/>
    <lineage>
        <taxon>Eukaryota</taxon>
        <taxon>Metazoa</taxon>
        <taxon>Ecdysozoa</taxon>
        <taxon>Arthropoda</taxon>
        <taxon>Hexapoda</taxon>
        <taxon>Insecta</taxon>
        <taxon>Pterygota</taxon>
        <taxon>Neoptera</taxon>
        <taxon>Endopterygota</taxon>
        <taxon>Lepidoptera</taxon>
        <taxon>Glossata</taxon>
        <taxon>Ditrysia</taxon>
        <taxon>Pyraloidea</taxon>
        <taxon>Crambidae</taxon>
        <taxon>Crambinae</taxon>
        <taxon>Chilo</taxon>
    </lineage>
</organism>
<sequence>MSYETEYDLCERVSSNFHDILNVNIYPFIENNKRIGTRGKNRPLVIEFSNKNITKYILRNTKYFKNTGLAIDIFMQGSDLEHRKLLRYNLQLAKKNGHPKTGLIQSHSNAQGKTKFTQNVQENIDQINNSIGISAPPEKYIKNINKRTISPRKNQIFQ</sequence>
<evidence type="ECO:0000313" key="2">
    <source>
        <dbReference type="Proteomes" id="UP001153292"/>
    </source>
</evidence>
<accession>A0ABN8B605</accession>
<gene>
    <name evidence="1" type="ORF">CHILSU_LOCUS8185</name>
</gene>
<evidence type="ECO:0000313" key="1">
    <source>
        <dbReference type="EMBL" id="CAH0404837.1"/>
    </source>
</evidence>
<dbReference type="Proteomes" id="UP001153292">
    <property type="component" value="Chromosome 3"/>
</dbReference>
<proteinExistence type="predicted"/>